<evidence type="ECO:0000313" key="1">
    <source>
        <dbReference type="EMBL" id="MBA0827897.1"/>
    </source>
</evidence>
<gene>
    <name evidence="1" type="ORF">Goarm_012639</name>
</gene>
<reference evidence="1 2" key="1">
    <citation type="journal article" date="2019" name="Genome Biol. Evol.">
        <title>Insights into the evolution of the New World diploid cottons (Gossypium, subgenus Houzingenia) based on genome sequencing.</title>
        <authorList>
            <person name="Grover C.E."/>
            <person name="Arick M.A. 2nd"/>
            <person name="Thrash A."/>
            <person name="Conover J.L."/>
            <person name="Sanders W.S."/>
            <person name="Peterson D.G."/>
            <person name="Frelichowski J.E."/>
            <person name="Scheffler J.A."/>
            <person name="Scheffler B.E."/>
            <person name="Wendel J.F."/>
        </authorList>
    </citation>
    <scope>NUCLEOTIDE SEQUENCE [LARGE SCALE GENOMIC DNA]</scope>
    <source>
        <strain evidence="1">6</strain>
        <tissue evidence="1">Leaf</tissue>
    </source>
</reference>
<protein>
    <submittedName>
        <fullName evidence="1">Uncharacterized protein</fullName>
    </submittedName>
</protein>
<keyword evidence="2" id="KW-1185">Reference proteome</keyword>
<name>A0A7J9J0R3_9ROSI</name>
<dbReference type="AlphaFoldDB" id="A0A7J9J0R3"/>
<accession>A0A7J9J0R3</accession>
<evidence type="ECO:0000313" key="2">
    <source>
        <dbReference type="Proteomes" id="UP000593575"/>
    </source>
</evidence>
<dbReference type="Proteomes" id="UP000593575">
    <property type="component" value="Unassembled WGS sequence"/>
</dbReference>
<comment type="caution">
    <text evidence="1">The sequence shown here is derived from an EMBL/GenBank/DDBJ whole genome shotgun (WGS) entry which is preliminary data.</text>
</comment>
<dbReference type="EMBL" id="JABFAE010000005">
    <property type="protein sequence ID" value="MBA0827897.1"/>
    <property type="molecule type" value="Genomic_DNA"/>
</dbReference>
<organism evidence="1 2">
    <name type="scientific">Gossypium armourianum</name>
    <dbReference type="NCBI Taxonomy" id="34283"/>
    <lineage>
        <taxon>Eukaryota</taxon>
        <taxon>Viridiplantae</taxon>
        <taxon>Streptophyta</taxon>
        <taxon>Embryophyta</taxon>
        <taxon>Tracheophyta</taxon>
        <taxon>Spermatophyta</taxon>
        <taxon>Magnoliopsida</taxon>
        <taxon>eudicotyledons</taxon>
        <taxon>Gunneridae</taxon>
        <taxon>Pentapetalae</taxon>
        <taxon>rosids</taxon>
        <taxon>malvids</taxon>
        <taxon>Malvales</taxon>
        <taxon>Malvaceae</taxon>
        <taxon>Malvoideae</taxon>
        <taxon>Gossypium</taxon>
    </lineage>
</organism>
<sequence length="85" mass="9467">MANATGHSRGVCSRVQGTHAPSFRCDRERIIACFSKWIEVVGQTGGGTKKCPKAIISHDGCRVPGHAWSRERQAWVFQVRGKERM</sequence>
<proteinExistence type="predicted"/>